<comment type="caution">
    <text evidence="5">The sequence shown here is derived from an EMBL/GenBank/DDBJ whole genome shotgun (WGS) entry which is preliminary data.</text>
</comment>
<protein>
    <recommendedName>
        <fullName evidence="4">HMG box domain-containing protein</fullName>
    </recommendedName>
</protein>
<dbReference type="SMART" id="SM00398">
    <property type="entry name" value="HMG"/>
    <property type="match status" value="2"/>
</dbReference>
<feature type="DNA-binding region" description="HMG box" evidence="2">
    <location>
        <begin position="310"/>
        <end position="378"/>
    </location>
</feature>
<evidence type="ECO:0000256" key="3">
    <source>
        <dbReference type="SAM" id="MobiDB-lite"/>
    </source>
</evidence>
<evidence type="ECO:0000256" key="1">
    <source>
        <dbReference type="ARBA" id="ARBA00023125"/>
    </source>
</evidence>
<reference evidence="5 6" key="1">
    <citation type="journal article" date="2021" name="Sci. Rep.">
        <title>The genome of the diatom Chaetoceros tenuissimus carries an ancient integrated fragment of an extant virus.</title>
        <authorList>
            <person name="Hongo Y."/>
            <person name="Kimura K."/>
            <person name="Takaki Y."/>
            <person name="Yoshida Y."/>
            <person name="Baba S."/>
            <person name="Kobayashi G."/>
            <person name="Nagasaki K."/>
            <person name="Hano T."/>
            <person name="Tomaru Y."/>
        </authorList>
    </citation>
    <scope>NUCLEOTIDE SEQUENCE [LARGE SCALE GENOMIC DNA]</scope>
    <source>
        <strain evidence="5 6">NIES-3715</strain>
    </source>
</reference>
<dbReference type="PROSITE" id="PS50118">
    <property type="entry name" value="HMG_BOX_2"/>
    <property type="match status" value="2"/>
</dbReference>
<proteinExistence type="predicted"/>
<feature type="compositionally biased region" description="Basic and acidic residues" evidence="3">
    <location>
        <begin position="379"/>
        <end position="400"/>
    </location>
</feature>
<dbReference type="Pfam" id="PF00505">
    <property type="entry name" value="HMG_box"/>
    <property type="match status" value="2"/>
</dbReference>
<dbReference type="Proteomes" id="UP001054902">
    <property type="component" value="Unassembled WGS sequence"/>
</dbReference>
<dbReference type="InterPro" id="IPR050342">
    <property type="entry name" value="HMGB"/>
</dbReference>
<dbReference type="CDD" id="cd00084">
    <property type="entry name" value="HMG-box_SF"/>
    <property type="match status" value="1"/>
</dbReference>
<dbReference type="PANTHER" id="PTHR48112">
    <property type="entry name" value="HIGH MOBILITY GROUP PROTEIN DSP1"/>
    <property type="match status" value="1"/>
</dbReference>
<dbReference type="GO" id="GO:0005634">
    <property type="term" value="C:nucleus"/>
    <property type="evidence" value="ECO:0007669"/>
    <property type="project" value="UniProtKB-UniRule"/>
</dbReference>
<feature type="domain" description="HMG box" evidence="4">
    <location>
        <begin position="410"/>
        <end position="474"/>
    </location>
</feature>
<dbReference type="AlphaFoldDB" id="A0AAD3CWJ9"/>
<evidence type="ECO:0000313" key="5">
    <source>
        <dbReference type="EMBL" id="GFH52275.1"/>
    </source>
</evidence>
<dbReference type="InterPro" id="IPR009071">
    <property type="entry name" value="HMG_box_dom"/>
</dbReference>
<organism evidence="5 6">
    <name type="scientific">Chaetoceros tenuissimus</name>
    <dbReference type="NCBI Taxonomy" id="426638"/>
    <lineage>
        <taxon>Eukaryota</taxon>
        <taxon>Sar</taxon>
        <taxon>Stramenopiles</taxon>
        <taxon>Ochrophyta</taxon>
        <taxon>Bacillariophyta</taxon>
        <taxon>Coscinodiscophyceae</taxon>
        <taxon>Chaetocerotophycidae</taxon>
        <taxon>Chaetocerotales</taxon>
        <taxon>Chaetocerotaceae</taxon>
        <taxon>Chaetoceros</taxon>
    </lineage>
</organism>
<keyword evidence="6" id="KW-1185">Reference proteome</keyword>
<keyword evidence="1 2" id="KW-0238">DNA-binding</keyword>
<feature type="domain" description="HMG box" evidence="4">
    <location>
        <begin position="310"/>
        <end position="378"/>
    </location>
</feature>
<evidence type="ECO:0000259" key="4">
    <source>
        <dbReference type="PROSITE" id="PS50118"/>
    </source>
</evidence>
<sequence length="474" mass="53356">MNYVAQPIRTVDADTNADADESPVAAPKVSLNMSTTYITAIVAGLVKDVTNQTPVQELKRFESKNLRFRKVLSENELSMTFSSFLRCVVTDNISYLQEICRIFCPYENCNIDLEFGNGIPTKVMIRKAESKGLVYSCVITVRTLMSDNCESRSERRLCMIHPDDTLRSHLSCCPSDVEIFIVPSTETLVKFSSSFRSSETKKEDLTNVILMGLDGNDSVCDFNINPDIDKMKEFIKNDKEVISVDAAKSTRSSQSTKRKLATYSERANKSAKITETGIAPKTPEKTTIDTDEPQIIETTKKSKVTDPNAPKKPLQIYILYSNANRAKVAEENPTFSFGEIAKELGKKYREATAEELQPYQAEYDEATRIYKKELEEYKKNRNGGNDDEKNCEEDNKEKNAKSGMNKAIAIKKNISAYMHFCIAKGPELKEKGIKPPQSGKVLGKSWQELSDSERAEFEEIAKKDKERYLKAVAG</sequence>
<dbReference type="Gene3D" id="1.10.30.10">
    <property type="entry name" value="High mobility group box domain"/>
    <property type="match status" value="2"/>
</dbReference>
<evidence type="ECO:0000256" key="2">
    <source>
        <dbReference type="PROSITE-ProRule" id="PRU00267"/>
    </source>
</evidence>
<dbReference type="InterPro" id="IPR036910">
    <property type="entry name" value="HMG_box_dom_sf"/>
</dbReference>
<feature type="DNA-binding region" description="HMG box" evidence="2">
    <location>
        <begin position="410"/>
        <end position="474"/>
    </location>
</feature>
<feature type="region of interest" description="Disordered" evidence="3">
    <location>
        <begin position="379"/>
        <end position="401"/>
    </location>
</feature>
<dbReference type="SUPFAM" id="SSF47095">
    <property type="entry name" value="HMG-box"/>
    <property type="match status" value="2"/>
</dbReference>
<keyword evidence="2" id="KW-0539">Nucleus</keyword>
<dbReference type="GO" id="GO:0003677">
    <property type="term" value="F:DNA binding"/>
    <property type="evidence" value="ECO:0007669"/>
    <property type="project" value="UniProtKB-UniRule"/>
</dbReference>
<evidence type="ECO:0000313" key="6">
    <source>
        <dbReference type="Proteomes" id="UP001054902"/>
    </source>
</evidence>
<name>A0AAD3CWJ9_9STRA</name>
<dbReference type="EMBL" id="BLLK01000045">
    <property type="protein sequence ID" value="GFH52275.1"/>
    <property type="molecule type" value="Genomic_DNA"/>
</dbReference>
<gene>
    <name evidence="5" type="ORF">CTEN210_08751</name>
</gene>
<accession>A0AAD3CWJ9</accession>